<organism evidence="13 14">
    <name type="scientific">Aphanomyces stellatus</name>
    <dbReference type="NCBI Taxonomy" id="120398"/>
    <lineage>
        <taxon>Eukaryota</taxon>
        <taxon>Sar</taxon>
        <taxon>Stramenopiles</taxon>
        <taxon>Oomycota</taxon>
        <taxon>Saprolegniomycetes</taxon>
        <taxon>Saprolegniales</taxon>
        <taxon>Verrucalvaceae</taxon>
        <taxon>Aphanomyces</taxon>
    </lineage>
</organism>
<keyword evidence="9 11" id="KW-0472">Membrane</keyword>
<evidence type="ECO:0000256" key="2">
    <source>
        <dbReference type="ARBA" id="ARBA00004687"/>
    </source>
</evidence>
<evidence type="ECO:0000256" key="11">
    <source>
        <dbReference type="SAM" id="Phobius"/>
    </source>
</evidence>
<dbReference type="EMBL" id="VJMH01001578">
    <property type="protein sequence ID" value="KAF0711528.1"/>
    <property type="molecule type" value="Genomic_DNA"/>
</dbReference>
<keyword evidence="10" id="KW-0325">Glycoprotein</keyword>
<evidence type="ECO:0000256" key="9">
    <source>
        <dbReference type="ARBA" id="ARBA00023136"/>
    </source>
</evidence>
<evidence type="ECO:0000256" key="8">
    <source>
        <dbReference type="ARBA" id="ARBA00022989"/>
    </source>
</evidence>
<comment type="subcellular location">
    <subcellularLocation>
        <location evidence="1">Endoplasmic reticulum membrane</location>
        <topology evidence="1">Multi-pass membrane protein</topology>
    </subcellularLocation>
</comment>
<evidence type="ECO:0000313" key="14">
    <source>
        <dbReference type="Proteomes" id="UP000332933"/>
    </source>
</evidence>
<evidence type="ECO:0000256" key="7">
    <source>
        <dbReference type="ARBA" id="ARBA00022824"/>
    </source>
</evidence>
<dbReference type="InterPro" id="IPR017850">
    <property type="entry name" value="Alkaline_phosphatase_core_sf"/>
</dbReference>
<keyword evidence="8 11" id="KW-1133">Transmembrane helix</keyword>
<feature type="transmembrane region" description="Helical" evidence="11">
    <location>
        <begin position="6"/>
        <end position="26"/>
    </location>
</feature>
<dbReference type="GO" id="GO:0006506">
    <property type="term" value="P:GPI anchor biosynthetic process"/>
    <property type="evidence" value="ECO:0007669"/>
    <property type="project" value="UniProtKB-UniPathway"/>
</dbReference>
<dbReference type="InterPro" id="IPR002591">
    <property type="entry name" value="Phosphodiest/P_Trfase"/>
</dbReference>
<evidence type="ECO:0000313" key="12">
    <source>
        <dbReference type="EMBL" id="KAF0711528.1"/>
    </source>
</evidence>
<name>A0A485KED0_9STRA</name>
<dbReference type="PANTHER" id="PTHR23071">
    <property type="entry name" value="PHOSPHATIDYLINOSITOL GLYCAN"/>
    <property type="match status" value="1"/>
</dbReference>
<keyword evidence="14" id="KW-1185">Reference proteome</keyword>
<evidence type="ECO:0000256" key="3">
    <source>
        <dbReference type="ARBA" id="ARBA00008695"/>
    </source>
</evidence>
<dbReference type="GO" id="GO:0051377">
    <property type="term" value="F:mannose-ethanolamine phosphotransferase activity"/>
    <property type="evidence" value="ECO:0007669"/>
    <property type="project" value="InterPro"/>
</dbReference>
<keyword evidence="7" id="KW-0256">Endoplasmic reticulum</keyword>
<evidence type="ECO:0000256" key="6">
    <source>
        <dbReference type="ARBA" id="ARBA00022692"/>
    </source>
</evidence>
<feature type="transmembrane region" description="Helical" evidence="11">
    <location>
        <begin position="561"/>
        <end position="578"/>
    </location>
</feature>
<keyword evidence="5" id="KW-0808">Transferase</keyword>
<dbReference type="InterPro" id="IPR037675">
    <property type="entry name" value="PIG-O_N"/>
</dbReference>
<dbReference type="InterPro" id="IPR039524">
    <property type="entry name" value="PIGO/GPI13"/>
</dbReference>
<feature type="transmembrane region" description="Helical" evidence="11">
    <location>
        <begin position="743"/>
        <end position="763"/>
    </location>
</feature>
<dbReference type="GO" id="GO:0005789">
    <property type="term" value="C:endoplasmic reticulum membrane"/>
    <property type="evidence" value="ECO:0007669"/>
    <property type="project" value="UniProtKB-SubCell"/>
</dbReference>
<dbReference type="PANTHER" id="PTHR23071:SF1">
    <property type="entry name" value="GPI ETHANOLAMINE PHOSPHATE TRANSFERASE 3"/>
    <property type="match status" value="1"/>
</dbReference>
<reference evidence="12" key="2">
    <citation type="submission" date="2019-06" db="EMBL/GenBank/DDBJ databases">
        <title>Genomics analysis of Aphanomyces spp. identifies a new class of oomycete effector associated with host adaptation.</title>
        <authorList>
            <person name="Gaulin E."/>
        </authorList>
    </citation>
    <scope>NUCLEOTIDE SEQUENCE</scope>
    <source>
        <strain evidence="12">CBS 578.67</strain>
    </source>
</reference>
<dbReference type="Gene3D" id="3.40.720.10">
    <property type="entry name" value="Alkaline Phosphatase, subunit A"/>
    <property type="match status" value="1"/>
</dbReference>
<dbReference type="OrthoDB" id="272139at2759"/>
<dbReference type="SUPFAM" id="SSF53649">
    <property type="entry name" value="Alkaline phosphatase-like"/>
    <property type="match status" value="1"/>
</dbReference>
<dbReference type="CDD" id="cd16023">
    <property type="entry name" value="GPI_EPT_3"/>
    <property type="match status" value="1"/>
</dbReference>
<sequence length="846" mass="93165">MAVRELWVVLLLHGAALYLFTSGFFLTRYEATDVSPCSEVDAFSTTQHHLRHHATTDDRPGCWSNVKFRRVVYVVIDALRFDFMHEASRQEMQQKAADGGKYFLNHLPHVHELLRDEPSQSLLFRFVADAPTMTMQRLKGLTTGSLPTFLDIKDNMNSDEIAEDNWIKQLGAMQKKVVFMGDDTWDTLYPGAFLRKYSYDSFNVKDLHTVDNGVLDHFFPELETRDDWDVLIAHFLGVDHVGHTFGPNHPAMESKLAQMNAFLRDLTAKLPDDTLAVVLGDHGMSTDGNHGGATDDETGAALFLYSKSLPLHAIDPATNASMYTTLVDASDSAVVAQVDLLPSLSLLMGLPIPFGNLGAVIPHLFFLSSSSTSSFDSLEAMTRLNDALRVNAHQLRHFFLSTQSVRMDLPAMAALEALFNSITSDDADVLTTHRRLRRYLRDALDLSRSLYTQFDLVCMAHGVAILLLASLCLHAPLRSLSHLVLGVGVGAIIALVLPASSPLPHAPLPRVVATASLVAPLFGFCLPSSLPSLVPSPPFLLVLLHWLSLFSNSYLVVQDKLLLFLGASALAALGIDLLRRPRSSSSLAPFLVLCLLHRLYASWPVPNIVHTAVTAEFTVLPMLALGVVVYALHPPSLVSYAAIWLYWLDTLPLVLPWVVYAWTAVHSHQLASVLLVFTLVLGPSSPGAVVAFVGLVHLYCKLARHPNPYALALLMHSFYFQTGHGNSFASLQNAAGFVGLAEFHTHIAGALLALNTFGALWVALHFVPPAQRHHVLAYFSVSALCTTVFVGLQRRHLMVWAIFAPKYIFDGVMLLVVNAMLAINATYTAIVTHNSTSSRRNRIRDD</sequence>
<keyword evidence="6 11" id="KW-0812">Transmembrane</keyword>
<keyword evidence="4" id="KW-0337">GPI-anchor biosynthesis</keyword>
<feature type="transmembrane region" description="Helical" evidence="11">
    <location>
        <begin position="480"/>
        <end position="501"/>
    </location>
</feature>
<proteinExistence type="inferred from homology"/>
<dbReference type="Pfam" id="PF01663">
    <property type="entry name" value="Phosphodiest"/>
    <property type="match status" value="1"/>
</dbReference>
<dbReference type="AlphaFoldDB" id="A0A485KED0"/>
<feature type="transmembrane region" description="Helical" evidence="11">
    <location>
        <begin position="775"/>
        <end position="792"/>
    </location>
</feature>
<evidence type="ECO:0000256" key="5">
    <source>
        <dbReference type="ARBA" id="ARBA00022679"/>
    </source>
</evidence>
<evidence type="ECO:0000313" key="13">
    <source>
        <dbReference type="EMBL" id="VFT82295.1"/>
    </source>
</evidence>
<feature type="transmembrane region" description="Helical" evidence="11">
    <location>
        <begin position="812"/>
        <end position="832"/>
    </location>
</feature>
<feature type="transmembrane region" description="Helical" evidence="11">
    <location>
        <begin position="538"/>
        <end position="555"/>
    </location>
</feature>
<protein>
    <submittedName>
        <fullName evidence="13">Aste57867_5222 protein</fullName>
    </submittedName>
</protein>
<dbReference type="UniPathway" id="UPA00196"/>
<dbReference type="EMBL" id="CAADRA010001579">
    <property type="protein sequence ID" value="VFT82295.1"/>
    <property type="molecule type" value="Genomic_DNA"/>
</dbReference>
<dbReference type="Proteomes" id="UP000332933">
    <property type="component" value="Unassembled WGS sequence"/>
</dbReference>
<reference evidence="13 14" key="1">
    <citation type="submission" date="2019-03" db="EMBL/GenBank/DDBJ databases">
        <authorList>
            <person name="Gaulin E."/>
            <person name="Dumas B."/>
        </authorList>
    </citation>
    <scope>NUCLEOTIDE SEQUENCE [LARGE SCALE GENOMIC DNA]</scope>
    <source>
        <strain evidence="13">CBS 568.67</strain>
    </source>
</reference>
<evidence type="ECO:0000256" key="4">
    <source>
        <dbReference type="ARBA" id="ARBA00022502"/>
    </source>
</evidence>
<feature type="transmembrane region" description="Helical" evidence="11">
    <location>
        <begin position="450"/>
        <end position="473"/>
    </location>
</feature>
<evidence type="ECO:0000256" key="1">
    <source>
        <dbReference type="ARBA" id="ARBA00004477"/>
    </source>
</evidence>
<feature type="transmembrane region" description="Helical" evidence="11">
    <location>
        <begin position="644"/>
        <end position="662"/>
    </location>
</feature>
<gene>
    <name evidence="13" type="primary">Aste57867_5222</name>
    <name evidence="12" type="ORF">As57867_005209</name>
    <name evidence="13" type="ORF">ASTE57867_5222</name>
</gene>
<feature type="transmembrane region" description="Helical" evidence="11">
    <location>
        <begin position="609"/>
        <end position="632"/>
    </location>
</feature>
<comment type="pathway">
    <text evidence="2">Glycolipid biosynthesis; glycosylphosphatidylinositol-anchor biosynthesis.</text>
</comment>
<feature type="transmembrane region" description="Helical" evidence="11">
    <location>
        <begin position="674"/>
        <end position="699"/>
    </location>
</feature>
<accession>A0A485KED0</accession>
<comment type="similarity">
    <text evidence="3">Belongs to the PIGG/PIGN/PIGO family. PIGO subfamily.</text>
</comment>
<feature type="transmembrane region" description="Helical" evidence="11">
    <location>
        <begin position="711"/>
        <end position="731"/>
    </location>
</feature>
<evidence type="ECO:0000256" key="10">
    <source>
        <dbReference type="ARBA" id="ARBA00023180"/>
    </source>
</evidence>